<keyword evidence="3" id="KW-1185">Reference proteome</keyword>
<sequence>MQGTFYYDETSKSLYLKRDDHEKIGVLPIVLVGDSKSSIHPTQTEYQSIELWLNAEEQGEKAVIATAQKAPKAFGLAYFLAYLLCLPRYLAKVEKCCYRSHRQPNNNQKYKCAPSATFMPEFRRLLHLHGREILRGYSMLLGLLLGFCLGSYLF</sequence>
<evidence type="ECO:0000313" key="3">
    <source>
        <dbReference type="Proteomes" id="UP000254575"/>
    </source>
</evidence>
<keyword evidence="1" id="KW-1133">Transmembrane helix</keyword>
<protein>
    <submittedName>
        <fullName evidence="2">Uncharacterized protein</fullName>
    </submittedName>
</protein>
<evidence type="ECO:0000256" key="1">
    <source>
        <dbReference type="SAM" id="Phobius"/>
    </source>
</evidence>
<reference evidence="2 3" key="1">
    <citation type="submission" date="2018-06" db="EMBL/GenBank/DDBJ databases">
        <authorList>
            <consortium name="Pathogen Informatics"/>
            <person name="Doyle S."/>
        </authorList>
    </citation>
    <scope>NUCLEOTIDE SEQUENCE [LARGE SCALE GENOMIC DNA]</scope>
    <source>
        <strain evidence="2 3">NCTC10717</strain>
    </source>
</reference>
<gene>
    <name evidence="2" type="ORF">NCTC10717_01566</name>
</gene>
<dbReference type="EMBL" id="UHIA01000004">
    <property type="protein sequence ID" value="SUO97675.1"/>
    <property type="molecule type" value="Genomic_DNA"/>
</dbReference>
<organism evidence="2 3">
    <name type="scientific">Suttonella indologenes</name>
    <dbReference type="NCBI Taxonomy" id="13276"/>
    <lineage>
        <taxon>Bacteria</taxon>
        <taxon>Pseudomonadati</taxon>
        <taxon>Pseudomonadota</taxon>
        <taxon>Gammaproteobacteria</taxon>
        <taxon>Cardiobacteriales</taxon>
        <taxon>Cardiobacteriaceae</taxon>
        <taxon>Suttonella</taxon>
    </lineage>
</organism>
<keyword evidence="1" id="KW-0472">Membrane</keyword>
<name>A0A380MYP8_9GAMM</name>
<accession>A0A380MYP8</accession>
<evidence type="ECO:0000313" key="2">
    <source>
        <dbReference type="EMBL" id="SUO97675.1"/>
    </source>
</evidence>
<feature type="transmembrane region" description="Helical" evidence="1">
    <location>
        <begin position="133"/>
        <end position="153"/>
    </location>
</feature>
<dbReference type="Proteomes" id="UP000254575">
    <property type="component" value="Unassembled WGS sequence"/>
</dbReference>
<keyword evidence="1" id="KW-0812">Transmembrane</keyword>
<proteinExistence type="predicted"/>
<dbReference type="AlphaFoldDB" id="A0A380MYP8"/>